<gene>
    <name evidence="2" type="ORF">GCM10023187_45010</name>
</gene>
<reference evidence="3" key="1">
    <citation type="journal article" date="2019" name="Int. J. Syst. Evol. Microbiol.">
        <title>The Global Catalogue of Microorganisms (GCM) 10K type strain sequencing project: providing services to taxonomists for standard genome sequencing and annotation.</title>
        <authorList>
            <consortium name="The Broad Institute Genomics Platform"/>
            <consortium name="The Broad Institute Genome Sequencing Center for Infectious Disease"/>
            <person name="Wu L."/>
            <person name="Ma J."/>
        </authorList>
    </citation>
    <scope>NUCLEOTIDE SEQUENCE [LARGE SCALE GENOMIC DNA]</scope>
    <source>
        <strain evidence="3">JCM 17925</strain>
    </source>
</reference>
<comment type="caution">
    <text evidence="2">The sequence shown here is derived from an EMBL/GenBank/DDBJ whole genome shotgun (WGS) entry which is preliminary data.</text>
</comment>
<dbReference type="RefSeq" id="WP_345270283.1">
    <property type="nucleotide sequence ID" value="NZ_BAABHB010000012.1"/>
</dbReference>
<proteinExistence type="predicted"/>
<accession>A0ABP8KT07</accession>
<protein>
    <recommendedName>
        <fullName evidence="4">Redox-active disulfide protein 2</fullName>
    </recommendedName>
</protein>
<name>A0ABP8KT07_9BACT</name>
<keyword evidence="1" id="KW-1133">Transmembrane helix</keyword>
<keyword evidence="3" id="KW-1185">Reference proteome</keyword>
<feature type="transmembrane region" description="Helical" evidence="1">
    <location>
        <begin position="25"/>
        <end position="45"/>
    </location>
</feature>
<evidence type="ECO:0000313" key="3">
    <source>
        <dbReference type="Proteomes" id="UP001500936"/>
    </source>
</evidence>
<dbReference type="Proteomes" id="UP001500936">
    <property type="component" value="Unassembled WGS sequence"/>
</dbReference>
<evidence type="ECO:0008006" key="4">
    <source>
        <dbReference type="Google" id="ProtNLM"/>
    </source>
</evidence>
<keyword evidence="1" id="KW-0472">Membrane</keyword>
<evidence type="ECO:0000256" key="1">
    <source>
        <dbReference type="SAM" id="Phobius"/>
    </source>
</evidence>
<sequence>MKVEFTKDNFSQMTTEDLMKKKKSVSFVTGLLAGALIALFIITIFQTVNKGFTSLLFLPIVSLPILFMVYGQVRSINKELESRKSDL</sequence>
<dbReference type="EMBL" id="BAABHB010000012">
    <property type="protein sequence ID" value="GAA4414944.1"/>
    <property type="molecule type" value="Genomic_DNA"/>
</dbReference>
<feature type="transmembrane region" description="Helical" evidence="1">
    <location>
        <begin position="51"/>
        <end position="70"/>
    </location>
</feature>
<keyword evidence="1" id="KW-0812">Transmembrane</keyword>
<evidence type="ECO:0000313" key="2">
    <source>
        <dbReference type="EMBL" id="GAA4414944.1"/>
    </source>
</evidence>
<organism evidence="2 3">
    <name type="scientific">Nibrella viscosa</name>
    <dbReference type="NCBI Taxonomy" id="1084524"/>
    <lineage>
        <taxon>Bacteria</taxon>
        <taxon>Pseudomonadati</taxon>
        <taxon>Bacteroidota</taxon>
        <taxon>Cytophagia</taxon>
        <taxon>Cytophagales</taxon>
        <taxon>Spirosomataceae</taxon>
        <taxon>Nibrella</taxon>
    </lineage>
</organism>